<comment type="caution">
    <text evidence="7">The sequence shown here is derived from an EMBL/GenBank/DDBJ whole genome shotgun (WGS) entry which is preliminary data.</text>
</comment>
<dbReference type="InterPro" id="IPR011009">
    <property type="entry name" value="Kinase-like_dom_sf"/>
</dbReference>
<keyword evidence="2" id="KW-0547">Nucleotide-binding</keyword>
<evidence type="ECO:0000256" key="4">
    <source>
        <dbReference type="ARBA" id="ARBA00022840"/>
    </source>
</evidence>
<dbReference type="PANTHER" id="PTHR43289:SF6">
    <property type="entry name" value="SERINE_THREONINE-PROTEIN KINASE NEKL-3"/>
    <property type="match status" value="1"/>
</dbReference>
<dbReference type="PROSITE" id="PS50011">
    <property type="entry name" value="PROTEIN_KINASE_DOM"/>
    <property type="match status" value="1"/>
</dbReference>
<dbReference type="EMBL" id="BARS01041619">
    <property type="protein sequence ID" value="GAG34196.1"/>
    <property type="molecule type" value="Genomic_DNA"/>
</dbReference>
<dbReference type="GO" id="GO:0004674">
    <property type="term" value="F:protein serine/threonine kinase activity"/>
    <property type="evidence" value="ECO:0007669"/>
    <property type="project" value="TreeGrafter"/>
</dbReference>
<feature type="non-terminal residue" evidence="7">
    <location>
        <position position="1"/>
    </location>
</feature>
<evidence type="ECO:0000313" key="7">
    <source>
        <dbReference type="EMBL" id="GAG34196.1"/>
    </source>
</evidence>
<dbReference type="Gene3D" id="1.10.510.10">
    <property type="entry name" value="Transferase(Phosphotransferase) domain 1"/>
    <property type="match status" value="1"/>
</dbReference>
<evidence type="ECO:0000256" key="1">
    <source>
        <dbReference type="ARBA" id="ARBA00022679"/>
    </source>
</evidence>
<keyword evidence="3" id="KW-0418">Kinase</keyword>
<feature type="compositionally biased region" description="Basic and acidic residues" evidence="5">
    <location>
        <begin position="173"/>
        <end position="195"/>
    </location>
</feature>
<dbReference type="Pfam" id="PF00069">
    <property type="entry name" value="Pkinase"/>
    <property type="match status" value="1"/>
</dbReference>
<evidence type="ECO:0000256" key="2">
    <source>
        <dbReference type="ARBA" id="ARBA00022741"/>
    </source>
</evidence>
<dbReference type="SUPFAM" id="SSF56112">
    <property type="entry name" value="Protein kinase-like (PK-like)"/>
    <property type="match status" value="1"/>
</dbReference>
<dbReference type="PANTHER" id="PTHR43289">
    <property type="entry name" value="MITOGEN-ACTIVATED PROTEIN KINASE KINASE KINASE 20-RELATED"/>
    <property type="match status" value="1"/>
</dbReference>
<dbReference type="AlphaFoldDB" id="X0YBH2"/>
<dbReference type="GO" id="GO:0005524">
    <property type="term" value="F:ATP binding"/>
    <property type="evidence" value="ECO:0007669"/>
    <property type="project" value="UniProtKB-KW"/>
</dbReference>
<evidence type="ECO:0000256" key="3">
    <source>
        <dbReference type="ARBA" id="ARBA00022777"/>
    </source>
</evidence>
<accession>X0YBH2</accession>
<protein>
    <recommendedName>
        <fullName evidence="6">Protein kinase domain-containing protein</fullName>
    </recommendedName>
</protein>
<keyword evidence="1" id="KW-0808">Transferase</keyword>
<name>X0YBH2_9ZZZZ</name>
<gene>
    <name evidence="7" type="ORF">S01H1_63267</name>
</gene>
<dbReference type="InterPro" id="IPR000719">
    <property type="entry name" value="Prot_kinase_dom"/>
</dbReference>
<reference evidence="7" key="1">
    <citation type="journal article" date="2014" name="Front. Microbiol.">
        <title>High frequency of phylogenetically diverse reductive dehalogenase-homologous genes in deep subseafloor sedimentary metagenomes.</title>
        <authorList>
            <person name="Kawai M."/>
            <person name="Futagami T."/>
            <person name="Toyoda A."/>
            <person name="Takaki Y."/>
            <person name="Nishi S."/>
            <person name="Hori S."/>
            <person name="Arai W."/>
            <person name="Tsubouchi T."/>
            <person name="Morono Y."/>
            <person name="Uchiyama I."/>
            <person name="Ito T."/>
            <person name="Fujiyama A."/>
            <person name="Inagaki F."/>
            <person name="Takami H."/>
        </authorList>
    </citation>
    <scope>NUCLEOTIDE SEQUENCE</scope>
    <source>
        <strain evidence="7">Expedition CK06-06</strain>
    </source>
</reference>
<evidence type="ECO:0000256" key="5">
    <source>
        <dbReference type="SAM" id="MobiDB-lite"/>
    </source>
</evidence>
<feature type="domain" description="Protein kinase" evidence="6">
    <location>
        <begin position="1"/>
        <end position="124"/>
    </location>
</feature>
<keyword evidence="4" id="KW-0067">ATP-binding</keyword>
<sequence length="215" mass="24044">TLRKPKSRAGTPLYMSPEHIRGKALDVRTDIYSLGLVMYELLTGQLPYKVQDREMYMKMVISKKVRPSPPSYLDSKIPRQLDEITMKAIGRDADERYQTVTELMLDLRRLTPMTTPDDIAEEFLFMREVKVGGTVKRSGGIAQKPAKPEPLGDASSAAPTARGGDDGSGNANEPRDHDGIEESRAHRNREKKADGLADLDVDEIEQFPFIGRKAE</sequence>
<organism evidence="7">
    <name type="scientific">marine sediment metagenome</name>
    <dbReference type="NCBI Taxonomy" id="412755"/>
    <lineage>
        <taxon>unclassified sequences</taxon>
        <taxon>metagenomes</taxon>
        <taxon>ecological metagenomes</taxon>
    </lineage>
</organism>
<feature type="region of interest" description="Disordered" evidence="5">
    <location>
        <begin position="136"/>
        <end position="200"/>
    </location>
</feature>
<proteinExistence type="predicted"/>
<evidence type="ECO:0000259" key="6">
    <source>
        <dbReference type="PROSITE" id="PS50011"/>
    </source>
</evidence>